<name>A0A413VL83_9BACE</name>
<accession>A0A413VL83</accession>
<dbReference type="Proteomes" id="UP000284379">
    <property type="component" value="Unassembled WGS sequence"/>
</dbReference>
<evidence type="ECO:0000313" key="2">
    <source>
        <dbReference type="Proteomes" id="UP000284379"/>
    </source>
</evidence>
<proteinExistence type="predicted"/>
<dbReference type="AlphaFoldDB" id="A0A413VL83"/>
<organism evidence="1 2">
    <name type="scientific">Bacteroides nordii</name>
    <dbReference type="NCBI Taxonomy" id="291645"/>
    <lineage>
        <taxon>Bacteria</taxon>
        <taxon>Pseudomonadati</taxon>
        <taxon>Bacteroidota</taxon>
        <taxon>Bacteroidia</taxon>
        <taxon>Bacteroidales</taxon>
        <taxon>Bacteroidaceae</taxon>
        <taxon>Bacteroides</taxon>
    </lineage>
</organism>
<gene>
    <name evidence="1" type="ORF">DW888_13755</name>
</gene>
<evidence type="ECO:0000313" key="1">
    <source>
        <dbReference type="EMBL" id="RHB34254.1"/>
    </source>
</evidence>
<sequence>MPMKPTIFILCFILFTCYKNSNARDHNIPDVKTFTFKEAGGVLEDTVFFKSKKIIPLETNDLALIGQIDRICMAEDTLFVLDQQSNSVIVYDKDGKYINRIRNVGKGPKEYINIGDISVDNLNKELVVLCAHPSKVQFYSYQGKFLREESLGERYYSHLGTDGRYIYFHDNTNVNKKKEVAVYDRQLNHKADILEHGKVFENNELGTVTLFGHGNSMTQDSSIHIVRGFDNTIYEAKYGKVYPKYKLDFKECTLPESLLESKMKPFEFLDLCREKHYVVSLEEVIENSRRVLFTTNIGLFVCDKQSGEMTRHLFLLDSTVDVGSSNVQVIGNTNKIVVAWPVARLKNMMDVSLEHSSKNKLKMEFINKLNAMDDENNPILFIYEL</sequence>
<protein>
    <submittedName>
        <fullName evidence="1">6-bladed beta-propeller</fullName>
    </submittedName>
</protein>
<comment type="caution">
    <text evidence="1">The sequence shown here is derived from an EMBL/GenBank/DDBJ whole genome shotgun (WGS) entry which is preliminary data.</text>
</comment>
<dbReference type="InterPro" id="IPR011042">
    <property type="entry name" value="6-blade_b-propeller_TolB-like"/>
</dbReference>
<reference evidence="1 2" key="1">
    <citation type="submission" date="2018-08" db="EMBL/GenBank/DDBJ databases">
        <title>A genome reference for cultivated species of the human gut microbiota.</title>
        <authorList>
            <person name="Zou Y."/>
            <person name="Xue W."/>
            <person name="Luo G."/>
        </authorList>
    </citation>
    <scope>NUCLEOTIDE SEQUENCE [LARGE SCALE GENOMIC DNA]</scope>
    <source>
        <strain evidence="1 2">AM40-30BH</strain>
    </source>
</reference>
<dbReference type="SUPFAM" id="SSF63825">
    <property type="entry name" value="YWTD domain"/>
    <property type="match status" value="1"/>
</dbReference>
<dbReference type="Gene3D" id="2.120.10.30">
    <property type="entry name" value="TolB, C-terminal domain"/>
    <property type="match status" value="1"/>
</dbReference>
<dbReference type="Pfam" id="PF17170">
    <property type="entry name" value="DUF5128"/>
    <property type="match status" value="1"/>
</dbReference>
<dbReference type="EMBL" id="QSGO01000010">
    <property type="protein sequence ID" value="RHB34254.1"/>
    <property type="molecule type" value="Genomic_DNA"/>
</dbReference>